<dbReference type="OrthoDB" id="2447803at2759"/>
<sequence>MQLRGTTGRALLPRLEYLSTTTSKPELQYLIGGSLVALCCSPTVTDTHPFDIWMLIHSATCLKTLRYLKLNIFLPDACRKSITKLSNLKYLAIHNPTDKPMTLDAQFLQMLSKFKYLNKILLSGPLYLAAENIAPSDVVVFPALTDLWISTHPTELSRVISLLNIGKFERLNTLWLNFPPVSDDGWMDVVGLPWNQFFKVLRMKTSLRFKNLVIECPNDLEQPTVQWPALSLSDIPDFFLLKLLRLRITFPIFPKISNADIYKIISSFPSLLSLDITTQLPWQTDFTAIIAIAKGLPNIKEIALGLDAQTLPPDPLVPMLSHNLYSLRLVVSRLEDPGQFAFYLDRMFPKLRSFELLSSAVGPEAALQRGVLAEAKRALKRFYGARADQTRRLIVDSMAQAVTADKRKNITF</sequence>
<dbReference type="InterPro" id="IPR032675">
    <property type="entry name" value="LRR_dom_sf"/>
</dbReference>
<accession>A0A9P5YT36</accession>
<dbReference type="Gene3D" id="3.80.10.10">
    <property type="entry name" value="Ribonuclease Inhibitor"/>
    <property type="match status" value="1"/>
</dbReference>
<dbReference type="SUPFAM" id="SSF52047">
    <property type="entry name" value="RNI-like"/>
    <property type="match status" value="1"/>
</dbReference>
<proteinExistence type="predicted"/>
<evidence type="ECO:0008006" key="3">
    <source>
        <dbReference type="Google" id="ProtNLM"/>
    </source>
</evidence>
<reference evidence="1" key="1">
    <citation type="submission" date="2020-11" db="EMBL/GenBank/DDBJ databases">
        <authorList>
            <consortium name="DOE Joint Genome Institute"/>
            <person name="Ahrendt S."/>
            <person name="Riley R."/>
            <person name="Andreopoulos W."/>
            <person name="Labutti K."/>
            <person name="Pangilinan J."/>
            <person name="Ruiz-Duenas F.J."/>
            <person name="Barrasa J.M."/>
            <person name="Sanchez-Garcia M."/>
            <person name="Camarero S."/>
            <person name="Miyauchi S."/>
            <person name="Serrano A."/>
            <person name="Linde D."/>
            <person name="Babiker R."/>
            <person name="Drula E."/>
            <person name="Ayuso-Fernandez I."/>
            <person name="Pacheco R."/>
            <person name="Padilla G."/>
            <person name="Ferreira P."/>
            <person name="Barriuso J."/>
            <person name="Kellner H."/>
            <person name="Castanera R."/>
            <person name="Alfaro M."/>
            <person name="Ramirez L."/>
            <person name="Pisabarro A.G."/>
            <person name="Kuo A."/>
            <person name="Tritt A."/>
            <person name="Lipzen A."/>
            <person name="He G."/>
            <person name="Yan M."/>
            <person name="Ng V."/>
            <person name="Cullen D."/>
            <person name="Martin F."/>
            <person name="Rosso M.-N."/>
            <person name="Henrissat B."/>
            <person name="Hibbett D."/>
            <person name="Martinez A.T."/>
            <person name="Grigoriev I.V."/>
        </authorList>
    </citation>
    <scope>NUCLEOTIDE SEQUENCE</scope>
    <source>
        <strain evidence="1">CIRM-BRFM 674</strain>
    </source>
</reference>
<organism evidence="1 2">
    <name type="scientific">Pholiota conissans</name>
    <dbReference type="NCBI Taxonomy" id="109636"/>
    <lineage>
        <taxon>Eukaryota</taxon>
        <taxon>Fungi</taxon>
        <taxon>Dikarya</taxon>
        <taxon>Basidiomycota</taxon>
        <taxon>Agaricomycotina</taxon>
        <taxon>Agaricomycetes</taxon>
        <taxon>Agaricomycetidae</taxon>
        <taxon>Agaricales</taxon>
        <taxon>Agaricineae</taxon>
        <taxon>Strophariaceae</taxon>
        <taxon>Pholiota</taxon>
    </lineage>
</organism>
<comment type="caution">
    <text evidence="1">The sequence shown here is derived from an EMBL/GenBank/DDBJ whole genome shotgun (WGS) entry which is preliminary data.</text>
</comment>
<dbReference type="Proteomes" id="UP000807469">
    <property type="component" value="Unassembled WGS sequence"/>
</dbReference>
<evidence type="ECO:0000313" key="1">
    <source>
        <dbReference type="EMBL" id="KAF9474656.1"/>
    </source>
</evidence>
<dbReference type="EMBL" id="MU155368">
    <property type="protein sequence ID" value="KAF9474656.1"/>
    <property type="molecule type" value="Genomic_DNA"/>
</dbReference>
<keyword evidence="2" id="KW-1185">Reference proteome</keyword>
<gene>
    <name evidence="1" type="ORF">BDN70DRAFT_300021</name>
</gene>
<name>A0A9P5YT36_9AGAR</name>
<protein>
    <recommendedName>
        <fullName evidence="3">F-box domain-containing protein</fullName>
    </recommendedName>
</protein>
<evidence type="ECO:0000313" key="2">
    <source>
        <dbReference type="Proteomes" id="UP000807469"/>
    </source>
</evidence>
<dbReference type="AlphaFoldDB" id="A0A9P5YT36"/>